<dbReference type="InterPro" id="IPR003593">
    <property type="entry name" value="AAA+_ATPase"/>
</dbReference>
<dbReference type="RefSeq" id="WP_124977951.1">
    <property type="nucleotide sequence ID" value="NZ_BFFP01000040.1"/>
</dbReference>
<evidence type="ECO:0000259" key="3">
    <source>
        <dbReference type="PROSITE" id="PS50893"/>
    </source>
</evidence>
<gene>
    <name evidence="4" type="primary">uup</name>
    <name evidence="4" type="ORF">LFYK43_20130</name>
</gene>
<dbReference type="PROSITE" id="PS00211">
    <property type="entry name" value="ABC_TRANSPORTER_1"/>
    <property type="match status" value="1"/>
</dbReference>
<dbReference type="GO" id="GO:0005524">
    <property type="term" value="F:ATP binding"/>
    <property type="evidence" value="ECO:0007669"/>
    <property type="project" value="UniProtKB-KW"/>
</dbReference>
<protein>
    <submittedName>
        <fullName evidence="4">ATPase component of ABC transporter with duplicated ATPase domains</fullName>
    </submittedName>
</protein>
<dbReference type="InterPro" id="IPR017871">
    <property type="entry name" value="ABC_transporter-like_CS"/>
</dbReference>
<keyword evidence="1" id="KW-0547">Nucleotide-binding</keyword>
<evidence type="ECO:0000256" key="2">
    <source>
        <dbReference type="ARBA" id="ARBA00022840"/>
    </source>
</evidence>
<name>A0A401IVJ1_9LACO</name>
<dbReference type="Gene3D" id="3.40.50.300">
    <property type="entry name" value="P-loop containing nucleotide triphosphate hydrolases"/>
    <property type="match status" value="2"/>
</dbReference>
<feature type="domain" description="ABC transporter" evidence="3">
    <location>
        <begin position="4"/>
        <end position="212"/>
    </location>
</feature>
<dbReference type="CDD" id="cd03221">
    <property type="entry name" value="ABCF_EF-3"/>
    <property type="match status" value="2"/>
</dbReference>
<reference evidence="4 5" key="1">
    <citation type="journal article" date="2019" name="Int. J. Syst. Evol. Microbiol.">
        <title>Lactobacillus salitolerans sp. nov., a novel lactic acid bacterium isolated from spent mushroom substrates.</title>
        <authorList>
            <person name="Tohno M."/>
            <person name="Tanizawa Y."/>
            <person name="Kojima Y."/>
            <person name="Sakamoto M."/>
            <person name="Nakamura Y."/>
            <person name="Ohkuma M."/>
            <person name="Kobayashi H."/>
        </authorList>
    </citation>
    <scope>NUCLEOTIDE SEQUENCE [LARGE SCALE GENOMIC DNA]</scope>
    <source>
        <strain evidence="4 5">YK43</strain>
    </source>
</reference>
<feature type="domain" description="ABC transporter" evidence="3">
    <location>
        <begin position="311"/>
        <end position="498"/>
    </location>
</feature>
<dbReference type="InterPro" id="IPR027417">
    <property type="entry name" value="P-loop_NTPase"/>
</dbReference>
<proteinExistence type="predicted"/>
<dbReference type="Pfam" id="PF00005">
    <property type="entry name" value="ABC_tran"/>
    <property type="match status" value="2"/>
</dbReference>
<dbReference type="Proteomes" id="UP000286848">
    <property type="component" value="Unassembled WGS sequence"/>
</dbReference>
<keyword evidence="2" id="KW-0067">ATP-binding</keyword>
<sequence>MSQIEINNMSFKYDGQIKQLFNHVNLDLDSNWRLGLVGRNGRGKTTLLKLLQNKLEYQGTITHSVRFTYFPLNVLDYDELAFHSLNINDADEWKLERELNLLHTDPEILWRPFKSLSGGEQTKLLLAILFIDKNNFPLLDEPTNHLDNRSRKQIANYLKSKKQGFILVSHDRHLINQCCNHILAIEKANLKLYQGNFSTYQHEKDLRDNLETGQNKKLQNSIKHLKKTVNEKKKWADKVEKKAAKDSLVKTSSISSSDALKKRSSKIMKRAKTMDTRMKKDIVDKEKLLKNIEHIDPLSLRFSSDYHKALIRVENMQLSYNKQKLFETIDFTLERGQCIVISGNNGSGKTSILKALTNNFDGHVTGKIDIPSAIQISYIQQAFQKNHGTLKNFAEQYCLNYELFLNNLHKLGVERSFFNQKIETMSMGQQKRVEVAKSLSQPAQLYIWDEPLNYLDTYNQEQLLNLITTIKPTLLLIEHDQDFIEKAADKIIKLQPSQ</sequence>
<evidence type="ECO:0000313" key="4">
    <source>
        <dbReference type="EMBL" id="GBG95554.1"/>
    </source>
</evidence>
<dbReference type="InterPro" id="IPR051309">
    <property type="entry name" value="ABCF_ATPase"/>
</dbReference>
<dbReference type="SUPFAM" id="SSF52540">
    <property type="entry name" value="P-loop containing nucleoside triphosphate hydrolases"/>
    <property type="match status" value="2"/>
</dbReference>
<dbReference type="PANTHER" id="PTHR42855">
    <property type="entry name" value="ABC TRANSPORTER ATP-BINDING SUBUNIT"/>
    <property type="match status" value="1"/>
</dbReference>
<evidence type="ECO:0000256" key="1">
    <source>
        <dbReference type="ARBA" id="ARBA00022741"/>
    </source>
</evidence>
<dbReference type="NCBIfam" id="NF000355">
    <property type="entry name" value="ribo_prot_ABC_F"/>
    <property type="match status" value="1"/>
</dbReference>
<dbReference type="PANTHER" id="PTHR42855:SF2">
    <property type="entry name" value="DRUG RESISTANCE ABC TRANSPORTER,ATP-BINDING PROTEIN"/>
    <property type="match status" value="1"/>
</dbReference>
<dbReference type="AlphaFoldDB" id="A0A401IVJ1"/>
<dbReference type="GO" id="GO:0016887">
    <property type="term" value="F:ATP hydrolysis activity"/>
    <property type="evidence" value="ECO:0007669"/>
    <property type="project" value="InterPro"/>
</dbReference>
<dbReference type="OrthoDB" id="9760950at2"/>
<dbReference type="PROSITE" id="PS50893">
    <property type="entry name" value="ABC_TRANSPORTER_2"/>
    <property type="match status" value="2"/>
</dbReference>
<organism evidence="4 5">
    <name type="scientific">Ligilactobacillus salitolerans</name>
    <dbReference type="NCBI Taxonomy" id="1808352"/>
    <lineage>
        <taxon>Bacteria</taxon>
        <taxon>Bacillati</taxon>
        <taxon>Bacillota</taxon>
        <taxon>Bacilli</taxon>
        <taxon>Lactobacillales</taxon>
        <taxon>Lactobacillaceae</taxon>
        <taxon>Ligilactobacillus</taxon>
    </lineage>
</organism>
<dbReference type="SMART" id="SM00382">
    <property type="entry name" value="AAA"/>
    <property type="match status" value="2"/>
</dbReference>
<dbReference type="EMBL" id="BFFP01000040">
    <property type="protein sequence ID" value="GBG95554.1"/>
    <property type="molecule type" value="Genomic_DNA"/>
</dbReference>
<comment type="caution">
    <text evidence="4">The sequence shown here is derived from an EMBL/GenBank/DDBJ whole genome shotgun (WGS) entry which is preliminary data.</text>
</comment>
<accession>A0A401IVJ1</accession>
<keyword evidence="5" id="KW-1185">Reference proteome</keyword>
<evidence type="ECO:0000313" key="5">
    <source>
        <dbReference type="Proteomes" id="UP000286848"/>
    </source>
</evidence>
<dbReference type="InterPro" id="IPR003439">
    <property type="entry name" value="ABC_transporter-like_ATP-bd"/>
</dbReference>